<feature type="signal peptide" evidence="2">
    <location>
        <begin position="1"/>
        <end position="25"/>
    </location>
</feature>
<feature type="compositionally biased region" description="Low complexity" evidence="1">
    <location>
        <begin position="26"/>
        <end position="64"/>
    </location>
</feature>
<dbReference type="RefSeq" id="WP_179478346.1">
    <property type="nucleotide sequence ID" value="NZ_JACCFW010000001.1"/>
</dbReference>
<dbReference type="PROSITE" id="PS51257">
    <property type="entry name" value="PROKAR_LIPOPROTEIN"/>
    <property type="match status" value="1"/>
</dbReference>
<protein>
    <recommendedName>
        <fullName evidence="5">Lipoprotein</fullName>
    </recommendedName>
</protein>
<evidence type="ECO:0000256" key="2">
    <source>
        <dbReference type="SAM" id="SignalP"/>
    </source>
</evidence>
<evidence type="ECO:0008006" key="5">
    <source>
        <dbReference type="Google" id="ProtNLM"/>
    </source>
</evidence>
<sequence>MTTPTTRAIALGAFGVVLLAGCGSASVGSSSTSGVPTSNAPTSGAATSPARPSTPRSSPRDSSPGDVTLRGTVSGDGLTCVGFRTTDGKRYALAGPGLPAKLVSVAHSFGRRTSLSSAPGAEQIATVTIVGHPVEGAMSTCSATVFSVTSAQIDSVRTK</sequence>
<accession>A0A853DEW5</accession>
<proteinExistence type="predicted"/>
<dbReference type="EMBL" id="JACCFW010000001">
    <property type="protein sequence ID" value="NYJ73220.1"/>
    <property type="molecule type" value="Genomic_DNA"/>
</dbReference>
<feature type="region of interest" description="Disordered" evidence="1">
    <location>
        <begin position="26"/>
        <end position="75"/>
    </location>
</feature>
<evidence type="ECO:0000313" key="3">
    <source>
        <dbReference type="EMBL" id="NYJ73220.1"/>
    </source>
</evidence>
<keyword evidence="4" id="KW-1185">Reference proteome</keyword>
<organism evidence="3 4">
    <name type="scientific">Allobranchiibius huperziae</name>
    <dbReference type="NCBI Taxonomy" id="1874116"/>
    <lineage>
        <taxon>Bacteria</taxon>
        <taxon>Bacillati</taxon>
        <taxon>Actinomycetota</taxon>
        <taxon>Actinomycetes</taxon>
        <taxon>Micrococcales</taxon>
        <taxon>Dermacoccaceae</taxon>
        <taxon>Allobranchiibius</taxon>
    </lineage>
</organism>
<dbReference type="AlphaFoldDB" id="A0A853DEW5"/>
<reference evidence="3 4" key="1">
    <citation type="submission" date="2020-07" db="EMBL/GenBank/DDBJ databases">
        <title>Sequencing the genomes of 1000 actinobacteria strains.</title>
        <authorList>
            <person name="Klenk H.-P."/>
        </authorList>
    </citation>
    <scope>NUCLEOTIDE SEQUENCE [LARGE SCALE GENOMIC DNA]</scope>
    <source>
        <strain evidence="3 4">DSM 29531</strain>
    </source>
</reference>
<name>A0A853DEW5_9MICO</name>
<dbReference type="Proteomes" id="UP000571817">
    <property type="component" value="Unassembled WGS sequence"/>
</dbReference>
<evidence type="ECO:0000313" key="4">
    <source>
        <dbReference type="Proteomes" id="UP000571817"/>
    </source>
</evidence>
<gene>
    <name evidence="3" type="ORF">HNR15_000183</name>
</gene>
<feature type="chain" id="PRO_5038977359" description="Lipoprotein" evidence="2">
    <location>
        <begin position="26"/>
        <end position="159"/>
    </location>
</feature>
<evidence type="ECO:0000256" key="1">
    <source>
        <dbReference type="SAM" id="MobiDB-lite"/>
    </source>
</evidence>
<comment type="caution">
    <text evidence="3">The sequence shown here is derived from an EMBL/GenBank/DDBJ whole genome shotgun (WGS) entry which is preliminary data.</text>
</comment>
<keyword evidence="2" id="KW-0732">Signal</keyword>